<comment type="caution">
    <text evidence="1">The sequence shown here is derived from an EMBL/GenBank/DDBJ whole genome shotgun (WGS) entry which is preliminary data.</text>
</comment>
<dbReference type="PATRIC" id="fig|1177154.3.peg.1051"/>
<dbReference type="Proteomes" id="UP000029444">
    <property type="component" value="Unassembled WGS sequence"/>
</dbReference>
<dbReference type="AlphaFoldDB" id="A0A095SN84"/>
<proteinExistence type="predicted"/>
<dbReference type="RefSeq" id="WP_035231025.1">
    <property type="nucleotide sequence ID" value="NZ_ARXV01000003.1"/>
</dbReference>
<keyword evidence="2" id="KW-1185">Reference proteome</keyword>
<accession>A0A095SN84</accession>
<evidence type="ECO:0000313" key="1">
    <source>
        <dbReference type="EMBL" id="KGD65814.1"/>
    </source>
</evidence>
<dbReference type="OrthoDB" id="6703663at2"/>
<protein>
    <submittedName>
        <fullName evidence="1">Uncharacterized protein</fullName>
    </submittedName>
</protein>
<reference evidence="1 2" key="1">
    <citation type="submission" date="2012-09" db="EMBL/GenBank/DDBJ databases">
        <title>Genome Sequence of alkane-degrading Bacterium Alcanivorax sp. 19-m-6.</title>
        <authorList>
            <person name="Lai Q."/>
            <person name="Shao Z."/>
        </authorList>
    </citation>
    <scope>NUCLEOTIDE SEQUENCE [LARGE SCALE GENOMIC DNA]</scope>
    <source>
        <strain evidence="1 2">19-m-6</strain>
    </source>
</reference>
<sequence>MTQPFVAFPCSSELRTETEKLIINLHAGVDEPQRQLAMSTIDLLIEDLLNGFLLNLIEVLEMKNFMAKLVRSTAGTINKAGTSIASASLKKMDNLQLRPMGEHVAGLMLDVEVEGDVQPWMGVPVTDGLSTEIKALLAGLRGETPSEYIPVAMGVLDQLTDQAVEVYINDSVRLLEVGIVLRKMAGAATSAVKGAMRLMLKKTLPDLDDNQLRALADYIDHLHITDGEPVKIIEVA</sequence>
<name>A0A095SN84_9GAMM</name>
<organism evidence="1 2">
    <name type="scientific">Alcanivorax nanhaiticus</name>
    <dbReference type="NCBI Taxonomy" id="1177154"/>
    <lineage>
        <taxon>Bacteria</taxon>
        <taxon>Pseudomonadati</taxon>
        <taxon>Pseudomonadota</taxon>
        <taxon>Gammaproteobacteria</taxon>
        <taxon>Oceanospirillales</taxon>
        <taxon>Alcanivoracaceae</taxon>
        <taxon>Alcanivorax</taxon>
    </lineage>
</organism>
<dbReference type="EMBL" id="ARXV01000003">
    <property type="protein sequence ID" value="KGD65814.1"/>
    <property type="molecule type" value="Genomic_DNA"/>
</dbReference>
<gene>
    <name evidence="1" type="ORF">Y5S_01038</name>
</gene>
<evidence type="ECO:0000313" key="2">
    <source>
        <dbReference type="Proteomes" id="UP000029444"/>
    </source>
</evidence>